<keyword evidence="2" id="KW-0732">Signal</keyword>
<evidence type="ECO:0000256" key="1">
    <source>
        <dbReference type="ARBA" id="ARBA00007932"/>
    </source>
</evidence>
<gene>
    <name evidence="5" type="ORF">EG68_06986</name>
</gene>
<dbReference type="OrthoDB" id="6220176at2759"/>
<dbReference type="AlphaFoldDB" id="A0A8S9YT27"/>
<accession>A0A8S9YT27</accession>
<organism evidence="5 6">
    <name type="scientific">Paragonimus skrjabini miyazakii</name>
    <dbReference type="NCBI Taxonomy" id="59628"/>
    <lineage>
        <taxon>Eukaryota</taxon>
        <taxon>Metazoa</taxon>
        <taxon>Spiralia</taxon>
        <taxon>Lophotrochozoa</taxon>
        <taxon>Platyhelminthes</taxon>
        <taxon>Trematoda</taxon>
        <taxon>Digenea</taxon>
        <taxon>Plagiorchiida</taxon>
        <taxon>Troglotremata</taxon>
        <taxon>Troglotrematidae</taxon>
        <taxon>Paragonimus</taxon>
    </lineage>
</organism>
<dbReference type="GO" id="GO:0038023">
    <property type="term" value="F:signaling receptor activity"/>
    <property type="evidence" value="ECO:0007669"/>
    <property type="project" value="TreeGrafter"/>
</dbReference>
<dbReference type="Pfam" id="PF03024">
    <property type="entry name" value="Folate_rec"/>
    <property type="match status" value="1"/>
</dbReference>
<sequence length="268" mass="30674">MALTLLMKTEPYSTDNRLNYVRTVDEYISTCPKRLPNETSRKPEPGDKTCSDWSQLSCCSPETEEKIQKQVLHSFDHSHCKPVSKKCAEFFLRDLCHYECSPHIGPWLVKASRKIGVERAFGVPLCVDDCNAWWDACKTDQTCVRDWSVEFEWHNGKNTCPSEKECKNFSSIYNNSTDFCESIWDGSWRVEPSKQCFHFTSEAAPFHEHNRRVSELRAREILKQLTAGTGRPEIQALRSWLVCAAIIVLSQGGCKFYSGGSTLDLDVR</sequence>
<protein>
    <recommendedName>
        <fullName evidence="4">Folate receptor-like domain-containing protein</fullName>
    </recommendedName>
</protein>
<reference evidence="5" key="1">
    <citation type="submission" date="2019-07" db="EMBL/GenBank/DDBJ databases">
        <title>Annotation for the trematode Paragonimus miyazaki's.</title>
        <authorList>
            <person name="Choi Y.-J."/>
        </authorList>
    </citation>
    <scope>NUCLEOTIDE SEQUENCE</scope>
    <source>
        <strain evidence="5">Japan</strain>
    </source>
</reference>
<dbReference type="GO" id="GO:0009897">
    <property type="term" value="C:external side of plasma membrane"/>
    <property type="evidence" value="ECO:0007669"/>
    <property type="project" value="TreeGrafter"/>
</dbReference>
<evidence type="ECO:0000313" key="5">
    <source>
        <dbReference type="EMBL" id="KAF7256220.1"/>
    </source>
</evidence>
<feature type="domain" description="Folate receptor-like" evidence="4">
    <location>
        <begin position="31"/>
        <end position="196"/>
    </location>
</feature>
<comment type="caution">
    <text evidence="5">The sequence shown here is derived from an EMBL/GenBank/DDBJ whole genome shotgun (WGS) entry which is preliminary data.</text>
</comment>
<dbReference type="PANTHER" id="PTHR10517:SF14">
    <property type="entry name" value="FOLATE RECEPTOR 1-RELATED"/>
    <property type="match status" value="1"/>
</dbReference>
<comment type="similarity">
    <text evidence="1">Belongs to the folate receptor family.</text>
</comment>
<evidence type="ECO:0000313" key="6">
    <source>
        <dbReference type="Proteomes" id="UP000822476"/>
    </source>
</evidence>
<dbReference type="InterPro" id="IPR004269">
    <property type="entry name" value="Folate_rcpt"/>
</dbReference>
<evidence type="ECO:0000256" key="2">
    <source>
        <dbReference type="ARBA" id="ARBA00022729"/>
    </source>
</evidence>
<dbReference type="InterPro" id="IPR018143">
    <property type="entry name" value="Folate_rcpt-like"/>
</dbReference>
<name>A0A8S9YT27_9TREM</name>
<keyword evidence="6" id="KW-1185">Reference proteome</keyword>
<proteinExistence type="inferred from homology"/>
<dbReference type="PANTHER" id="PTHR10517">
    <property type="entry name" value="FOLATE RECEPTOR"/>
    <property type="match status" value="1"/>
</dbReference>
<dbReference type="EMBL" id="JTDE01003300">
    <property type="protein sequence ID" value="KAF7256220.1"/>
    <property type="molecule type" value="Genomic_DNA"/>
</dbReference>
<evidence type="ECO:0000259" key="4">
    <source>
        <dbReference type="Pfam" id="PF03024"/>
    </source>
</evidence>
<keyword evidence="3" id="KW-1015">Disulfide bond</keyword>
<dbReference type="Proteomes" id="UP000822476">
    <property type="component" value="Unassembled WGS sequence"/>
</dbReference>
<evidence type="ECO:0000256" key="3">
    <source>
        <dbReference type="ARBA" id="ARBA00023157"/>
    </source>
</evidence>